<gene>
    <name evidence="2" type="ORF">U7230_11785</name>
</gene>
<protein>
    <submittedName>
        <fullName evidence="2">SIS domain-containing protein</fullName>
    </submittedName>
</protein>
<reference evidence="2 3" key="1">
    <citation type="journal article" date="2024" name="Front. Microbiol.">
        <title>Novel thermophilic genera Geochorda gen. nov. and Carboxydochorda gen. nov. from the deep terrestrial subsurface reveal the ecophysiological diversity in the class Limnochordia.</title>
        <authorList>
            <person name="Karnachuk O.V."/>
            <person name="Lukina A.P."/>
            <person name="Avakyan M.R."/>
            <person name="Kadnikov V.V."/>
            <person name="Begmatov S."/>
            <person name="Beletsky A.V."/>
            <person name="Vlasova K.G."/>
            <person name="Novikov A.A."/>
            <person name="Shcherbakova V.A."/>
            <person name="Mardanov A.V."/>
            <person name="Ravin N.V."/>
        </authorList>
    </citation>
    <scope>NUCLEOTIDE SEQUENCE [LARGE SCALE GENOMIC DNA]</scope>
    <source>
        <strain evidence="2 3">L945</strain>
    </source>
</reference>
<accession>A0ABZ1BVY3</accession>
<evidence type="ECO:0000259" key="1">
    <source>
        <dbReference type="PROSITE" id="PS51464"/>
    </source>
</evidence>
<dbReference type="InterPro" id="IPR046348">
    <property type="entry name" value="SIS_dom_sf"/>
</dbReference>
<sequence length="257" mass="27276">MSPSTVAAETYLRSVEAILARIRETQTPAIARAGEMMATAIAGGRGVFVFGSGHSVIPVLDVFPRYGSFVGFYPLTDPRLMWFSPVGPGGARELLWLERKEGYVAQFLKSHPLGTGDVTLVFSHGGLNAAPVEVALGARERGSAVVAVTSLANARAHRPAHSSGKHLADVADVAIDNCTAPEDAQVVVEGWQHPVAAASTVAFVAIAQALVASTAQQLAARGVRKDVFVSPNVQGVEPGHNERIFEQYEAWIRTLAR</sequence>
<feature type="domain" description="SIS" evidence="1">
    <location>
        <begin position="37"/>
        <end position="228"/>
    </location>
</feature>
<dbReference type="PROSITE" id="PS51464">
    <property type="entry name" value="SIS"/>
    <property type="match status" value="1"/>
</dbReference>
<dbReference type="Pfam" id="PF13580">
    <property type="entry name" value="SIS_2"/>
    <property type="match status" value="1"/>
</dbReference>
<organism evidence="2 3">
    <name type="scientific">Carboxydichorda subterranea</name>
    <dbReference type="NCBI Taxonomy" id="3109565"/>
    <lineage>
        <taxon>Bacteria</taxon>
        <taxon>Bacillati</taxon>
        <taxon>Bacillota</taxon>
        <taxon>Limnochordia</taxon>
        <taxon>Limnochordales</taxon>
        <taxon>Geochordaceae</taxon>
        <taxon>Carboxydichorda</taxon>
    </lineage>
</organism>
<evidence type="ECO:0000313" key="2">
    <source>
        <dbReference type="EMBL" id="WRP16758.1"/>
    </source>
</evidence>
<dbReference type="Proteomes" id="UP001332192">
    <property type="component" value="Chromosome"/>
</dbReference>
<name>A0ABZ1BVY3_9FIRM</name>
<dbReference type="RefSeq" id="WP_324716030.1">
    <property type="nucleotide sequence ID" value="NZ_CP141615.1"/>
</dbReference>
<dbReference type="EMBL" id="CP141615">
    <property type="protein sequence ID" value="WRP16758.1"/>
    <property type="molecule type" value="Genomic_DNA"/>
</dbReference>
<dbReference type="InterPro" id="IPR001347">
    <property type="entry name" value="SIS_dom"/>
</dbReference>
<evidence type="ECO:0000313" key="3">
    <source>
        <dbReference type="Proteomes" id="UP001332192"/>
    </source>
</evidence>
<proteinExistence type="predicted"/>
<dbReference type="Gene3D" id="3.40.50.10490">
    <property type="entry name" value="Glucose-6-phosphate isomerase like protein, domain 1"/>
    <property type="match status" value="1"/>
</dbReference>
<keyword evidence="3" id="KW-1185">Reference proteome</keyword>
<dbReference type="SUPFAM" id="SSF53697">
    <property type="entry name" value="SIS domain"/>
    <property type="match status" value="1"/>
</dbReference>
<dbReference type="NCBIfam" id="NF002805">
    <property type="entry name" value="PRK02947.1"/>
    <property type="match status" value="1"/>
</dbReference>